<proteinExistence type="predicted"/>
<gene>
    <name evidence="2" type="ORF">ACED39_13010</name>
</gene>
<dbReference type="PROSITE" id="PS51257">
    <property type="entry name" value="PROKAR_LIPOPROTEIN"/>
    <property type="match status" value="1"/>
</dbReference>
<evidence type="ECO:0000313" key="3">
    <source>
        <dbReference type="Proteomes" id="UP001569151"/>
    </source>
</evidence>
<sequence length="173" mass="19236">MRNVNLNSIWQSVVLSMLLVLSGCAENVSMREGQAIHTVPMTYTWSASFEPAGIDKAKQEVQKLIDNNWQIVASKGINLQWSTRLGKQFATSIRQGLLERGVESNQISLHQEQLDSGKDVAVEFHYTKVITELCTPSKVGKFGTHAEGCFAENARWQSMVNPENTLSSQPLAK</sequence>
<organism evidence="2 3">
    <name type="scientific">Vibrio bivalvicida</name>
    <dbReference type="NCBI Taxonomy" id="1276888"/>
    <lineage>
        <taxon>Bacteria</taxon>
        <taxon>Pseudomonadati</taxon>
        <taxon>Pseudomonadota</taxon>
        <taxon>Gammaproteobacteria</taxon>
        <taxon>Vibrionales</taxon>
        <taxon>Vibrionaceae</taxon>
        <taxon>Vibrio</taxon>
        <taxon>Vibrio oreintalis group</taxon>
    </lineage>
</organism>
<evidence type="ECO:0008006" key="4">
    <source>
        <dbReference type="Google" id="ProtNLM"/>
    </source>
</evidence>
<keyword evidence="1" id="KW-0732">Signal</keyword>
<reference evidence="2 3" key="1">
    <citation type="submission" date="2024-06" db="EMBL/GenBank/DDBJ databases">
        <authorList>
            <person name="Steensen K."/>
            <person name="Seneca J."/>
            <person name="Bartlau N."/>
            <person name="Yu A.X."/>
            <person name="Polz M.F."/>
        </authorList>
    </citation>
    <scope>NUCLEOTIDE SEQUENCE [LARGE SCALE GENOMIC DNA]</scope>
    <source>
        <strain evidence="2 3">1F146</strain>
    </source>
</reference>
<feature type="chain" id="PRO_5045533049" description="Lipoprotein" evidence="1">
    <location>
        <begin position="26"/>
        <end position="173"/>
    </location>
</feature>
<protein>
    <recommendedName>
        <fullName evidence="4">Lipoprotein</fullName>
    </recommendedName>
</protein>
<keyword evidence="3" id="KW-1185">Reference proteome</keyword>
<evidence type="ECO:0000313" key="2">
    <source>
        <dbReference type="EMBL" id="MEZ8209701.1"/>
    </source>
</evidence>
<dbReference type="EMBL" id="JBGOOS010000017">
    <property type="protein sequence ID" value="MEZ8209701.1"/>
    <property type="molecule type" value="Genomic_DNA"/>
</dbReference>
<evidence type="ECO:0000256" key="1">
    <source>
        <dbReference type="SAM" id="SignalP"/>
    </source>
</evidence>
<dbReference type="RefSeq" id="WP_371719887.1">
    <property type="nucleotide sequence ID" value="NZ_JBGOOF010000034.1"/>
</dbReference>
<feature type="signal peptide" evidence="1">
    <location>
        <begin position="1"/>
        <end position="25"/>
    </location>
</feature>
<accession>A0ABV4MJF9</accession>
<comment type="caution">
    <text evidence="2">The sequence shown here is derived from an EMBL/GenBank/DDBJ whole genome shotgun (WGS) entry which is preliminary data.</text>
</comment>
<dbReference type="Proteomes" id="UP001569151">
    <property type="component" value="Unassembled WGS sequence"/>
</dbReference>
<name>A0ABV4MJF9_9VIBR</name>